<accession>A0AAX4I1N6</accession>
<sequence length="314" mass="35582">MCKSAIWHHLGWEDIAPWIEQLPHVRRNMPSQVLNEEFRKRTTILKFLEGAEFCPYQLVAKKYIESSLTSIDVIFRLAETMLALKGFKLDNVTPLEWFRQRLHEIINAEGSRFSLTMTILNFRHDPKYVKLRDLNGERTMGPSQTNDSNHDGHTTDLCWNKCIVDTVGTNGAQCWIAGDREPAGGNGCPACAICSEPVNFHLESERINEIRWFDNARKFEIVCKGGVLVPDKPRGNFLIEFKGEHTKKQFLEFCVEKSINLVNTKTHNIAMAGPLVSQTISRCVEIGNTRATVKLPSLRPCYAGSVSGTSQLFL</sequence>
<dbReference type="AlphaFoldDB" id="A0AAX4I1N6"/>
<dbReference type="EMBL" id="CP137305">
    <property type="protein sequence ID" value="WQF76963.1"/>
    <property type="molecule type" value="Genomic_DNA"/>
</dbReference>
<protein>
    <submittedName>
        <fullName evidence="1">Uncharacterized protein</fullName>
    </submittedName>
</protein>
<gene>
    <name evidence="1" type="ORF">CDEST_01977</name>
</gene>
<evidence type="ECO:0000313" key="1">
    <source>
        <dbReference type="EMBL" id="WQF76963.1"/>
    </source>
</evidence>
<dbReference type="KEGG" id="cdet:87938480"/>
<reference evidence="2" key="1">
    <citation type="journal article" date="2023" name="bioRxiv">
        <title>Complete genome of the Medicago anthracnose fungus, Colletotrichum destructivum, reveals a mini-chromosome-like region within a core chromosome.</title>
        <authorList>
            <person name="Lapalu N."/>
            <person name="Simon A."/>
            <person name="Lu A."/>
            <person name="Plaumann P.-L."/>
            <person name="Amselem J."/>
            <person name="Pigne S."/>
            <person name="Auger A."/>
            <person name="Koch C."/>
            <person name="Dallery J.-F."/>
            <person name="O'Connell R.J."/>
        </authorList>
    </citation>
    <scope>NUCLEOTIDE SEQUENCE [LARGE SCALE GENOMIC DNA]</scope>
    <source>
        <strain evidence="2">CBS 520.97</strain>
    </source>
</reference>
<name>A0AAX4I1N6_9PEZI</name>
<evidence type="ECO:0000313" key="2">
    <source>
        <dbReference type="Proteomes" id="UP001322277"/>
    </source>
</evidence>
<keyword evidence="2" id="KW-1185">Reference proteome</keyword>
<proteinExistence type="predicted"/>
<organism evidence="1 2">
    <name type="scientific">Colletotrichum destructivum</name>
    <dbReference type="NCBI Taxonomy" id="34406"/>
    <lineage>
        <taxon>Eukaryota</taxon>
        <taxon>Fungi</taxon>
        <taxon>Dikarya</taxon>
        <taxon>Ascomycota</taxon>
        <taxon>Pezizomycotina</taxon>
        <taxon>Sordariomycetes</taxon>
        <taxon>Hypocreomycetidae</taxon>
        <taxon>Glomerellales</taxon>
        <taxon>Glomerellaceae</taxon>
        <taxon>Colletotrichum</taxon>
        <taxon>Colletotrichum destructivum species complex</taxon>
    </lineage>
</organism>
<dbReference type="RefSeq" id="XP_062774187.1">
    <property type="nucleotide sequence ID" value="XM_062918136.1"/>
</dbReference>
<dbReference type="GeneID" id="87938480"/>
<dbReference type="Proteomes" id="UP001322277">
    <property type="component" value="Chromosome 1"/>
</dbReference>